<reference evidence="1" key="1">
    <citation type="submission" date="2021-06" db="EMBL/GenBank/DDBJ databases">
        <authorList>
            <person name="Kallberg Y."/>
            <person name="Tangrot J."/>
            <person name="Rosling A."/>
        </authorList>
    </citation>
    <scope>NUCLEOTIDE SEQUENCE</scope>
    <source>
        <strain evidence="1">BR232B</strain>
    </source>
</reference>
<comment type="caution">
    <text evidence="1">The sequence shown here is derived from an EMBL/GenBank/DDBJ whole genome shotgun (WGS) entry which is preliminary data.</text>
</comment>
<evidence type="ECO:0000313" key="1">
    <source>
        <dbReference type="EMBL" id="CAG8591462.1"/>
    </source>
</evidence>
<accession>A0A9N9G9S4</accession>
<protein>
    <submittedName>
        <fullName evidence="1">3695_t:CDS:1</fullName>
    </submittedName>
</protein>
<organism evidence="1 2">
    <name type="scientific">Paraglomus brasilianum</name>
    <dbReference type="NCBI Taxonomy" id="144538"/>
    <lineage>
        <taxon>Eukaryota</taxon>
        <taxon>Fungi</taxon>
        <taxon>Fungi incertae sedis</taxon>
        <taxon>Mucoromycota</taxon>
        <taxon>Glomeromycotina</taxon>
        <taxon>Glomeromycetes</taxon>
        <taxon>Paraglomerales</taxon>
        <taxon>Paraglomeraceae</taxon>
        <taxon>Paraglomus</taxon>
    </lineage>
</organism>
<dbReference type="AlphaFoldDB" id="A0A9N9G9S4"/>
<keyword evidence="2" id="KW-1185">Reference proteome</keyword>
<proteinExistence type="predicted"/>
<evidence type="ECO:0000313" key="2">
    <source>
        <dbReference type="Proteomes" id="UP000789739"/>
    </source>
</evidence>
<name>A0A9N9G9S4_9GLOM</name>
<dbReference type="EMBL" id="CAJVPI010001051">
    <property type="protein sequence ID" value="CAG8591462.1"/>
    <property type="molecule type" value="Genomic_DNA"/>
</dbReference>
<sequence>MTTIIDSFSFLSATLMAIMNSLPPLILREIFEHLSHDFPVGRCTLRSLLRINRDWRDIAIPVFWQRPFDRYPDCSIVNTLTLHLNEEERRLISLLLPPNLDFKISYARHLRELDFDTLCRSIDLWLVKTKHIWRRRLSCEEADGRVASFQSLLEVKQQIVYSFLKMFVRHGVRLRMLLCDFRGVGLTEDDFQLMFKPDVQTLASTICEVRIAGSTNMGKLFDGLTNTARDLVG</sequence>
<dbReference type="Proteomes" id="UP000789739">
    <property type="component" value="Unassembled WGS sequence"/>
</dbReference>
<gene>
    <name evidence="1" type="ORF">PBRASI_LOCUS7146</name>
</gene>